<feature type="transmembrane region" description="Helical" evidence="2">
    <location>
        <begin position="308"/>
        <end position="335"/>
    </location>
</feature>
<evidence type="ECO:0000313" key="4">
    <source>
        <dbReference type="Proteomes" id="UP000245802"/>
    </source>
</evidence>
<feature type="compositionally biased region" description="Pro residues" evidence="1">
    <location>
        <begin position="49"/>
        <end position="60"/>
    </location>
</feature>
<keyword evidence="2" id="KW-0472">Membrane</keyword>
<keyword evidence="4" id="KW-1185">Reference proteome</keyword>
<feature type="transmembrane region" description="Helical" evidence="2">
    <location>
        <begin position="183"/>
        <end position="205"/>
    </location>
</feature>
<dbReference type="Proteomes" id="UP000245802">
    <property type="component" value="Chromosome"/>
</dbReference>
<sequence>MPITLGCPSCGKRFRARDESAGKRVKCPYCQTAVPVPVPEEGGAAPTVPVEPPPPPPAPSRPAFESDLLPPSQPRPAPSRPPVAPVRAKLPESPAAAADWGALPNQPAATGPVPTAASRPFPSAPPPELEPDPDAPPPAPKRGDRGSKPRPKPAAPEPKKKAAEKNPEQVLAKKWASVRRGLFWVRFSLLFVALLGFVEFGKAVYTRSVGELPKGEGWVQIEGYINSGGPNSIPLSKSDEINLATYGLLGALAGFLMVIGRLFSGGAPRNSGAGGMFALSGLLTLVAFVSVPVWIVCEKVPFPEEVKYARLALLVSAPLAEFWFLTALTASGLALKRPKVARQVGWLGFLFALIPVLVIVGWEQYVIHGRPKKPDADWLLYEQAAILMGWLIVVVGYWRAVGGVRRGALEFIRSVEDKDDEKS</sequence>
<dbReference type="EMBL" id="CP025958">
    <property type="protein sequence ID" value="AWM37547.1"/>
    <property type="molecule type" value="Genomic_DNA"/>
</dbReference>
<feature type="region of interest" description="Disordered" evidence="1">
    <location>
        <begin position="34"/>
        <end position="168"/>
    </location>
</feature>
<gene>
    <name evidence="3" type="ORF">C1280_11330</name>
</gene>
<feature type="transmembrane region" description="Helical" evidence="2">
    <location>
        <begin position="275"/>
        <end position="296"/>
    </location>
</feature>
<proteinExistence type="predicted"/>
<feature type="transmembrane region" description="Helical" evidence="2">
    <location>
        <begin position="243"/>
        <end position="263"/>
    </location>
</feature>
<name>A0A2Z3H1D8_9BACT</name>
<dbReference type="KEGG" id="gog:C1280_11330"/>
<organism evidence="3 4">
    <name type="scientific">Gemmata obscuriglobus</name>
    <dbReference type="NCBI Taxonomy" id="114"/>
    <lineage>
        <taxon>Bacteria</taxon>
        <taxon>Pseudomonadati</taxon>
        <taxon>Planctomycetota</taxon>
        <taxon>Planctomycetia</taxon>
        <taxon>Gemmatales</taxon>
        <taxon>Gemmataceae</taxon>
        <taxon>Gemmata</taxon>
    </lineage>
</organism>
<accession>A0A2Z3H1D8</accession>
<feature type="compositionally biased region" description="Pro residues" evidence="1">
    <location>
        <begin position="71"/>
        <end position="84"/>
    </location>
</feature>
<keyword evidence="2" id="KW-0812">Transmembrane</keyword>
<evidence type="ECO:0000256" key="2">
    <source>
        <dbReference type="SAM" id="Phobius"/>
    </source>
</evidence>
<feature type="transmembrane region" description="Helical" evidence="2">
    <location>
        <begin position="379"/>
        <end position="398"/>
    </location>
</feature>
<dbReference type="OrthoDB" id="261253at2"/>
<evidence type="ECO:0000313" key="3">
    <source>
        <dbReference type="EMBL" id="AWM37547.1"/>
    </source>
</evidence>
<feature type="compositionally biased region" description="Pro residues" evidence="1">
    <location>
        <begin position="122"/>
        <end position="140"/>
    </location>
</feature>
<feature type="compositionally biased region" description="Basic and acidic residues" evidence="1">
    <location>
        <begin position="157"/>
        <end position="167"/>
    </location>
</feature>
<reference evidence="3 4" key="1">
    <citation type="submission" date="2018-01" db="EMBL/GenBank/DDBJ databases">
        <title>G. obscuriglobus.</title>
        <authorList>
            <person name="Franke J."/>
            <person name="Blomberg W."/>
            <person name="Selmecki A."/>
        </authorList>
    </citation>
    <scope>NUCLEOTIDE SEQUENCE [LARGE SCALE GENOMIC DNA]</scope>
    <source>
        <strain evidence="3 4">DSM 5831</strain>
    </source>
</reference>
<evidence type="ECO:0000256" key="1">
    <source>
        <dbReference type="SAM" id="MobiDB-lite"/>
    </source>
</evidence>
<dbReference type="AlphaFoldDB" id="A0A2Z3H1D8"/>
<feature type="transmembrane region" description="Helical" evidence="2">
    <location>
        <begin position="347"/>
        <end position="367"/>
    </location>
</feature>
<protein>
    <submittedName>
        <fullName evidence="3">Uncharacterized protein</fullName>
    </submittedName>
</protein>
<keyword evidence="2" id="KW-1133">Transmembrane helix</keyword>
<dbReference type="RefSeq" id="WP_010047764.1">
    <property type="nucleotide sequence ID" value="NZ_CP025958.1"/>
</dbReference>
<dbReference type="PRINTS" id="PR01217">
    <property type="entry name" value="PRICHEXTENSN"/>
</dbReference>